<evidence type="ECO:0000313" key="7">
    <source>
        <dbReference type="EMBL" id="SVA30773.1"/>
    </source>
</evidence>
<dbReference type="GO" id="GO:0004125">
    <property type="term" value="F:L-seryl-tRNA(Sec) selenium transferase activity"/>
    <property type="evidence" value="ECO:0007669"/>
    <property type="project" value="InterPro"/>
</dbReference>
<keyword evidence="6" id="KW-0711">Selenium</keyword>
<evidence type="ECO:0000256" key="3">
    <source>
        <dbReference type="ARBA" id="ARBA00022679"/>
    </source>
</evidence>
<dbReference type="GO" id="GO:0001514">
    <property type="term" value="P:selenocysteine incorporation"/>
    <property type="evidence" value="ECO:0007669"/>
    <property type="project" value="InterPro"/>
</dbReference>
<dbReference type="EMBL" id="UINC01006983">
    <property type="protein sequence ID" value="SVA30773.1"/>
    <property type="molecule type" value="Genomic_DNA"/>
</dbReference>
<evidence type="ECO:0000256" key="4">
    <source>
        <dbReference type="ARBA" id="ARBA00022898"/>
    </source>
</evidence>
<evidence type="ECO:0000256" key="1">
    <source>
        <dbReference type="ARBA" id="ARBA00001933"/>
    </source>
</evidence>
<accession>A0A381UV17</accession>
<dbReference type="SUPFAM" id="SSF53383">
    <property type="entry name" value="PLP-dependent transferases"/>
    <property type="match status" value="1"/>
</dbReference>
<dbReference type="InterPro" id="IPR004534">
    <property type="entry name" value="SelA_trans"/>
</dbReference>
<keyword evidence="2" id="KW-0963">Cytoplasm</keyword>
<dbReference type="GO" id="GO:0005737">
    <property type="term" value="C:cytoplasm"/>
    <property type="evidence" value="ECO:0007669"/>
    <property type="project" value="InterPro"/>
</dbReference>
<dbReference type="Gene3D" id="3.90.1150.180">
    <property type="match status" value="1"/>
</dbReference>
<dbReference type="InterPro" id="IPR015421">
    <property type="entry name" value="PyrdxlP-dep_Trfase_major"/>
</dbReference>
<evidence type="ECO:0000256" key="6">
    <source>
        <dbReference type="ARBA" id="ARBA00023266"/>
    </source>
</evidence>
<keyword evidence="4" id="KW-0663">Pyridoxal phosphate</keyword>
<protein>
    <recommendedName>
        <fullName evidence="8">L-seryl-tRNA selenium transferase N-terminal domain-containing protein</fullName>
    </recommendedName>
</protein>
<dbReference type="AlphaFoldDB" id="A0A381UV17"/>
<dbReference type="PANTHER" id="PTHR32328:SF0">
    <property type="entry name" value="L-SERYL-TRNA(SEC) SELENIUM TRANSFERASE"/>
    <property type="match status" value="1"/>
</dbReference>
<comment type="cofactor">
    <cofactor evidence="1">
        <name>pyridoxal 5'-phosphate</name>
        <dbReference type="ChEBI" id="CHEBI:597326"/>
    </cofactor>
</comment>
<dbReference type="NCBIfam" id="TIGR00474">
    <property type="entry name" value="selA"/>
    <property type="match status" value="1"/>
</dbReference>
<evidence type="ECO:0000256" key="2">
    <source>
        <dbReference type="ARBA" id="ARBA00022490"/>
    </source>
</evidence>
<dbReference type="PANTHER" id="PTHR32328">
    <property type="entry name" value="L-SERYL-TRNA(SEC) SELENIUM TRANSFERASE"/>
    <property type="match status" value="1"/>
</dbReference>
<reference evidence="7" key="1">
    <citation type="submission" date="2018-05" db="EMBL/GenBank/DDBJ databases">
        <authorList>
            <person name="Lanie J.A."/>
            <person name="Ng W.-L."/>
            <person name="Kazmierczak K.M."/>
            <person name="Andrzejewski T.M."/>
            <person name="Davidsen T.M."/>
            <person name="Wayne K.J."/>
            <person name="Tettelin H."/>
            <person name="Glass J.I."/>
            <person name="Rusch D."/>
            <person name="Podicherti R."/>
            <person name="Tsui H.-C.T."/>
            <person name="Winkler M.E."/>
        </authorList>
    </citation>
    <scope>NUCLEOTIDE SEQUENCE</scope>
</reference>
<keyword evidence="3" id="KW-0808">Transferase</keyword>
<sequence>VHLRDIPSVSAVLDRIDWRSVQLPRQMVVETIRAQLASLRSSARNGQQLPTKKEITLKILAEIDRLNRPGLSRVINGTGIVLHTGLGRAPISPKLAADVAREASTYTALEFDLETGKRGERLDHISALLTSLTGAEAALAVNNNAAALILALNTVADKKEVVISRGQLVEIGGTFRIPDVIEKSGAVMREVGTTNRTHLKDYEKGVNSETAAILYAHTSNYRVEGFTKEVSVAELATVSKKRRTPLIVDLGSGALFDLGKFSLPSEPVVRDVINSGAGVVTFSGDKLLGGPQAGLVCGKKTLISKLHKNPIYRALRCDKITLALLEWTLRSYTDGSPNSTNLTHKLLTTPRTVLRRRGQKLLASLPKTTVRKLGITVVDSMVEAGSGSLPVESIESVAFRFNAKNVKPTELAKRFRTQDSPVVGYIKGNRFTIDLKAVLPAQMKDLSGAIQGVAK</sequence>
<dbReference type="InterPro" id="IPR015424">
    <property type="entry name" value="PyrdxlP-dep_Trfase"/>
</dbReference>
<keyword evidence="5" id="KW-0648">Protein biosynthesis</keyword>
<evidence type="ECO:0008006" key="8">
    <source>
        <dbReference type="Google" id="ProtNLM"/>
    </source>
</evidence>
<evidence type="ECO:0000256" key="5">
    <source>
        <dbReference type="ARBA" id="ARBA00022917"/>
    </source>
</evidence>
<feature type="non-terminal residue" evidence="7">
    <location>
        <position position="1"/>
    </location>
</feature>
<proteinExistence type="inferred from homology"/>
<name>A0A381UV17_9ZZZZ</name>
<dbReference type="HAMAP" id="MF_00423">
    <property type="entry name" value="SelA"/>
    <property type="match status" value="1"/>
</dbReference>
<organism evidence="7">
    <name type="scientific">marine metagenome</name>
    <dbReference type="NCBI Taxonomy" id="408172"/>
    <lineage>
        <taxon>unclassified sequences</taxon>
        <taxon>metagenomes</taxon>
        <taxon>ecological metagenomes</taxon>
    </lineage>
</organism>
<dbReference type="Pfam" id="PF03841">
    <property type="entry name" value="SelA"/>
    <property type="match status" value="1"/>
</dbReference>
<gene>
    <name evidence="7" type="ORF">METZ01_LOCUS83627</name>
</gene>
<dbReference type="Gene3D" id="3.40.640.10">
    <property type="entry name" value="Type I PLP-dependent aspartate aminotransferase-like (Major domain)"/>
    <property type="match status" value="1"/>
</dbReference>
<dbReference type="InterPro" id="IPR018319">
    <property type="entry name" value="SelA-like"/>
</dbReference>